<accession>A0AAE3GIL3</accession>
<proteinExistence type="predicted"/>
<gene>
    <name evidence="2" type="ORF">LX83_004961</name>
</gene>
<organism evidence="2 3">
    <name type="scientific">Goodfellowiella coeruleoviolacea</name>
    <dbReference type="NCBI Taxonomy" id="334858"/>
    <lineage>
        <taxon>Bacteria</taxon>
        <taxon>Bacillati</taxon>
        <taxon>Actinomycetota</taxon>
        <taxon>Actinomycetes</taxon>
        <taxon>Pseudonocardiales</taxon>
        <taxon>Pseudonocardiaceae</taxon>
        <taxon>Goodfellowiella</taxon>
    </lineage>
</organism>
<evidence type="ECO:0000313" key="3">
    <source>
        <dbReference type="Proteomes" id="UP001206128"/>
    </source>
</evidence>
<comment type="caution">
    <text evidence="2">The sequence shown here is derived from an EMBL/GenBank/DDBJ whole genome shotgun (WGS) entry which is preliminary data.</text>
</comment>
<name>A0AAE3GIL3_9PSEU</name>
<dbReference type="NCBIfam" id="TIGR02678">
    <property type="entry name" value="TIGR02678 family protein"/>
    <property type="match status" value="1"/>
</dbReference>
<protein>
    <submittedName>
        <fullName evidence="2">TIGR02678 family protein</fullName>
    </submittedName>
</protein>
<evidence type="ECO:0000256" key="1">
    <source>
        <dbReference type="SAM" id="MobiDB-lite"/>
    </source>
</evidence>
<feature type="region of interest" description="Disordered" evidence="1">
    <location>
        <begin position="398"/>
        <end position="426"/>
    </location>
</feature>
<dbReference type="InterPro" id="IPR013494">
    <property type="entry name" value="CHP02678"/>
</dbReference>
<dbReference type="AlphaFoldDB" id="A0AAE3GIL3"/>
<dbReference type="RefSeq" id="WP_253775588.1">
    <property type="nucleotide sequence ID" value="NZ_JAMTCK010000012.1"/>
</dbReference>
<evidence type="ECO:0000313" key="2">
    <source>
        <dbReference type="EMBL" id="MCP2168087.1"/>
    </source>
</evidence>
<dbReference type="Proteomes" id="UP001206128">
    <property type="component" value="Unassembled WGS sequence"/>
</dbReference>
<keyword evidence="3" id="KW-1185">Reference proteome</keyword>
<feature type="compositionally biased region" description="Acidic residues" evidence="1">
    <location>
        <begin position="301"/>
        <end position="313"/>
    </location>
</feature>
<sequence length="426" mass="45925">MSTAQSALFDELSDIDAANVVRCARTLLRRPLLRAEAADGDLLPLIYRHRFVLQELFASLLGYRLVVERRFARLYKAGPGHDATRGVPGLSPRGYAYLALTLAVLTGAGRQLLLSRLVKDVRAAAAEAGVDVVDDPADRRALAAALRHLVSLGVLSETEGTVSSATHDAPAEALITVDTDLLGQLLAAPVAEADSPDHLVELAARPGARGAEHAVRRRLVEQPVVLYADLPEDEAAWLRRNQRRESVLLERYFGLFTESRLEGVLASDPEDYLTDLLFPGTSTVARIALLALPTLLAGADTPDEVPDDADDPDPVGAEPVGAEPVGRPDGRVLVSAERVRQVCAELVEDYPAAWSRQVTEDLAKLTDEVTDLLERMGLAVHSEVDGGWLLSPVAHRWVPVPDGDPEREAPAPPPPAPEPASWSLFD</sequence>
<reference evidence="2" key="1">
    <citation type="submission" date="2022-06" db="EMBL/GenBank/DDBJ databases">
        <title>Genomic Encyclopedia of Archaeal and Bacterial Type Strains, Phase II (KMG-II): from individual species to whole genera.</title>
        <authorList>
            <person name="Goeker M."/>
        </authorList>
    </citation>
    <scope>NUCLEOTIDE SEQUENCE</scope>
    <source>
        <strain evidence="2">DSM 43935</strain>
    </source>
</reference>
<dbReference type="Pfam" id="PF09661">
    <property type="entry name" value="DUF2398"/>
    <property type="match status" value="1"/>
</dbReference>
<dbReference type="EMBL" id="JAMTCK010000012">
    <property type="protein sequence ID" value="MCP2168087.1"/>
    <property type="molecule type" value="Genomic_DNA"/>
</dbReference>
<feature type="region of interest" description="Disordered" evidence="1">
    <location>
        <begin position="300"/>
        <end position="328"/>
    </location>
</feature>